<sequence>MSASEGDTKVNESMDVESSGSSPRRTVARAYQQLLTDQVSQPDRIFIGGDELKHLDPNFVALDEDTQEYIRVILANRQESPRNPYCGRLLFPPTVCKHHVRTIHPVMGDMGIKDSTVGDLHASIFIFALTLGLLFIAPLGEKYSAAAIIHIGNFFFGAFSLGGGCSQIAAQFSVCSLFAGFGESAAVAVVGGLVFDVGDLAARQKASGLHRPTGHAALVNAFVRPLAYLVLDQALLLASKFYSVVFGVRYGHSVGIVAAGFLAAGIGMLLGTFATIRTMEAIFRRDSSAAFLVEPYW</sequence>
<protein>
    <submittedName>
        <fullName evidence="3">Uncharacterized protein</fullName>
    </submittedName>
</protein>
<feature type="transmembrane region" description="Helical" evidence="2">
    <location>
        <begin position="120"/>
        <end position="137"/>
    </location>
</feature>
<evidence type="ECO:0000256" key="1">
    <source>
        <dbReference type="SAM" id="MobiDB-lite"/>
    </source>
</evidence>
<dbReference type="InterPro" id="IPR036259">
    <property type="entry name" value="MFS_trans_sf"/>
</dbReference>
<feature type="region of interest" description="Disordered" evidence="1">
    <location>
        <begin position="1"/>
        <end position="25"/>
    </location>
</feature>
<proteinExistence type="predicted"/>
<reference evidence="3" key="1">
    <citation type="submission" date="2021-07" db="EMBL/GenBank/DDBJ databases">
        <title>Genome Resource of American Ginseng Black Spot Pathogen Alternaria panax.</title>
        <authorList>
            <person name="Qiu C."/>
            <person name="Wang W."/>
            <person name="Liu Z."/>
        </authorList>
    </citation>
    <scope>NUCLEOTIDE SEQUENCE</scope>
    <source>
        <strain evidence="3">BNCC115425</strain>
    </source>
</reference>
<name>A0AAD4NT68_9PLEO</name>
<evidence type="ECO:0000256" key="2">
    <source>
        <dbReference type="SAM" id="Phobius"/>
    </source>
</evidence>
<feature type="transmembrane region" description="Helical" evidence="2">
    <location>
        <begin position="143"/>
        <end position="162"/>
    </location>
</feature>
<dbReference type="SUPFAM" id="SSF103473">
    <property type="entry name" value="MFS general substrate transporter"/>
    <property type="match status" value="1"/>
</dbReference>
<dbReference type="Gene3D" id="1.20.1720.10">
    <property type="entry name" value="Multidrug resistance protein D"/>
    <property type="match status" value="1"/>
</dbReference>
<feature type="transmembrane region" description="Helical" evidence="2">
    <location>
        <begin position="174"/>
        <end position="195"/>
    </location>
</feature>
<evidence type="ECO:0000313" key="4">
    <source>
        <dbReference type="Proteomes" id="UP001199106"/>
    </source>
</evidence>
<dbReference type="AlphaFoldDB" id="A0AAD4NT68"/>
<accession>A0AAD4NT68</accession>
<feature type="transmembrane region" description="Helical" evidence="2">
    <location>
        <begin position="254"/>
        <end position="276"/>
    </location>
</feature>
<feature type="compositionally biased region" description="Basic and acidic residues" evidence="1">
    <location>
        <begin position="1"/>
        <end position="12"/>
    </location>
</feature>
<keyword evidence="2" id="KW-0812">Transmembrane</keyword>
<evidence type="ECO:0000313" key="3">
    <source>
        <dbReference type="EMBL" id="KAG9193419.1"/>
    </source>
</evidence>
<gene>
    <name evidence="3" type="ORF">G6011_03454</name>
</gene>
<dbReference type="Proteomes" id="UP001199106">
    <property type="component" value="Unassembled WGS sequence"/>
</dbReference>
<dbReference type="EMBL" id="JAANER010000002">
    <property type="protein sequence ID" value="KAG9193419.1"/>
    <property type="molecule type" value="Genomic_DNA"/>
</dbReference>
<keyword evidence="2" id="KW-1133">Transmembrane helix</keyword>
<keyword evidence="2" id="KW-0472">Membrane</keyword>
<comment type="caution">
    <text evidence="3">The sequence shown here is derived from an EMBL/GenBank/DDBJ whole genome shotgun (WGS) entry which is preliminary data.</text>
</comment>
<keyword evidence="4" id="KW-1185">Reference proteome</keyword>
<organism evidence="3 4">
    <name type="scientific">Alternaria panax</name>
    <dbReference type="NCBI Taxonomy" id="48097"/>
    <lineage>
        <taxon>Eukaryota</taxon>
        <taxon>Fungi</taxon>
        <taxon>Dikarya</taxon>
        <taxon>Ascomycota</taxon>
        <taxon>Pezizomycotina</taxon>
        <taxon>Dothideomycetes</taxon>
        <taxon>Pleosporomycetidae</taxon>
        <taxon>Pleosporales</taxon>
        <taxon>Pleosporineae</taxon>
        <taxon>Pleosporaceae</taxon>
        <taxon>Alternaria</taxon>
        <taxon>Alternaria sect. Panax</taxon>
    </lineage>
</organism>